<keyword evidence="1" id="KW-0433">Leucine-rich repeat</keyword>
<dbReference type="InterPro" id="IPR011009">
    <property type="entry name" value="Kinase-like_dom_sf"/>
</dbReference>
<feature type="binding site" evidence="3">
    <location>
        <position position="238"/>
    </location>
    <ligand>
        <name>ATP</name>
        <dbReference type="ChEBI" id="CHEBI:30616"/>
    </ligand>
</feature>
<dbReference type="Gene3D" id="1.10.510.10">
    <property type="entry name" value="Transferase(Phosphotransferase) domain 1"/>
    <property type="match status" value="1"/>
</dbReference>
<dbReference type="GO" id="GO:0005737">
    <property type="term" value="C:cytoplasm"/>
    <property type="evidence" value="ECO:0007669"/>
    <property type="project" value="TreeGrafter"/>
</dbReference>
<dbReference type="SMART" id="SM00364">
    <property type="entry name" value="LRR_BAC"/>
    <property type="match status" value="5"/>
</dbReference>
<evidence type="ECO:0000256" key="1">
    <source>
        <dbReference type="ARBA" id="ARBA00022614"/>
    </source>
</evidence>
<keyword evidence="2" id="KW-0677">Repeat</keyword>
<sequence>MSHTLEQLRAGALAGSARISLNGAGLTALPPELFEPAIAQTLEVLDVSGNALETLPEALATLPRLRIVFASANRFTVLPEVLGRCAQLEMVGFKSNRIEQVSAAALPPRLRWLILTDNALEQLPEALGERPRLQKLALAGNRLRALPQSLAQARQLELLRISANRLEALPEGLLRLPRLAWLACGGNPFSEAREQAALAHTPVPHRPWTALRLHERLGEGASGVIHRVECEDQALALKLFKGEVTSDGWPHSEMAAWLAAGSHPGLIPVTGRLQAHPEGRAGLFMPLIPPSFRALAGPPSLDSCTRDIYPEALRLSPAALQRLAGTVAAALAQLHERGISHGDLYAHNLLHGPGGQAYLGDFGAASLFEPGTAQALALQRLEVRAFGYLLEELLARCEGEPPAAWMALMQACLVETPADRPLFAAIARALC</sequence>
<feature type="domain" description="Protein kinase" evidence="4">
    <location>
        <begin position="211"/>
        <end position="431"/>
    </location>
</feature>
<dbReference type="InterPro" id="IPR032675">
    <property type="entry name" value="LRR_dom_sf"/>
</dbReference>
<dbReference type="PANTHER" id="PTHR48051">
    <property type="match status" value="1"/>
</dbReference>
<dbReference type="PANTHER" id="PTHR48051:SF1">
    <property type="entry name" value="RAS SUPPRESSOR PROTEIN 1"/>
    <property type="match status" value="1"/>
</dbReference>
<dbReference type="RefSeq" id="WP_133602346.1">
    <property type="nucleotide sequence ID" value="NZ_JAUFPJ010000001.1"/>
</dbReference>
<dbReference type="InterPro" id="IPR050216">
    <property type="entry name" value="LRR_domain-containing"/>
</dbReference>
<dbReference type="Pfam" id="PF00560">
    <property type="entry name" value="LRR_1"/>
    <property type="match status" value="1"/>
</dbReference>
<dbReference type="EMBL" id="SNXE01000001">
    <property type="protein sequence ID" value="TDP13465.1"/>
    <property type="molecule type" value="Genomic_DNA"/>
</dbReference>
<dbReference type="OrthoDB" id="8532199at2"/>
<dbReference type="PROSITE" id="PS00107">
    <property type="entry name" value="PROTEIN_KINASE_ATP"/>
    <property type="match status" value="1"/>
</dbReference>
<dbReference type="Gene3D" id="3.80.10.10">
    <property type="entry name" value="Ribonuclease Inhibitor"/>
    <property type="match status" value="2"/>
</dbReference>
<dbReference type="PROSITE" id="PS50011">
    <property type="entry name" value="PROTEIN_KINASE_DOM"/>
    <property type="match status" value="1"/>
</dbReference>
<keyword evidence="3" id="KW-0067">ATP-binding</keyword>
<dbReference type="InterPro" id="IPR017441">
    <property type="entry name" value="Protein_kinase_ATP_BS"/>
</dbReference>
<evidence type="ECO:0000313" key="5">
    <source>
        <dbReference type="EMBL" id="TDP13465.1"/>
    </source>
</evidence>
<protein>
    <submittedName>
        <fullName evidence="5">Protein kinase-like protein</fullName>
    </submittedName>
</protein>
<dbReference type="GO" id="GO:0005524">
    <property type="term" value="F:ATP binding"/>
    <property type="evidence" value="ECO:0007669"/>
    <property type="project" value="UniProtKB-UniRule"/>
</dbReference>
<evidence type="ECO:0000313" key="6">
    <source>
        <dbReference type="Proteomes" id="UP000295357"/>
    </source>
</evidence>
<dbReference type="GO" id="GO:0004672">
    <property type="term" value="F:protein kinase activity"/>
    <property type="evidence" value="ECO:0007669"/>
    <property type="project" value="InterPro"/>
</dbReference>
<evidence type="ECO:0000256" key="3">
    <source>
        <dbReference type="PROSITE-ProRule" id="PRU10141"/>
    </source>
</evidence>
<evidence type="ECO:0000259" key="4">
    <source>
        <dbReference type="PROSITE" id="PS50011"/>
    </source>
</evidence>
<dbReference type="SMART" id="SM00369">
    <property type="entry name" value="LRR_TYP"/>
    <property type="match status" value="5"/>
</dbReference>
<dbReference type="InterPro" id="IPR003591">
    <property type="entry name" value="Leu-rich_rpt_typical-subtyp"/>
</dbReference>
<keyword evidence="5" id="KW-0418">Kinase</keyword>
<dbReference type="InterPro" id="IPR001611">
    <property type="entry name" value="Leu-rich_rpt"/>
</dbReference>
<comment type="caution">
    <text evidence="5">The sequence shown here is derived from an EMBL/GenBank/DDBJ whole genome shotgun (WGS) entry which is preliminary data.</text>
</comment>
<dbReference type="SUPFAM" id="SSF56112">
    <property type="entry name" value="Protein kinase-like (PK-like)"/>
    <property type="match status" value="1"/>
</dbReference>
<gene>
    <name evidence="5" type="ORF">DFR39_101942</name>
</gene>
<dbReference type="Proteomes" id="UP000295357">
    <property type="component" value="Unassembled WGS sequence"/>
</dbReference>
<organism evidence="5 6">
    <name type="scientific">Roseateles asaccharophilus</name>
    <dbReference type="NCBI Taxonomy" id="582607"/>
    <lineage>
        <taxon>Bacteria</taxon>
        <taxon>Pseudomonadati</taxon>
        <taxon>Pseudomonadota</taxon>
        <taxon>Betaproteobacteria</taxon>
        <taxon>Burkholderiales</taxon>
        <taxon>Sphaerotilaceae</taxon>
        <taxon>Roseateles</taxon>
    </lineage>
</organism>
<name>A0A4R6NEG2_9BURK</name>
<keyword evidence="5" id="KW-0808">Transferase</keyword>
<accession>A0A4R6NEG2</accession>
<keyword evidence="3" id="KW-0547">Nucleotide-binding</keyword>
<evidence type="ECO:0000256" key="2">
    <source>
        <dbReference type="ARBA" id="ARBA00022737"/>
    </source>
</evidence>
<keyword evidence="6" id="KW-1185">Reference proteome</keyword>
<reference evidence="5 6" key="1">
    <citation type="submission" date="2019-03" db="EMBL/GenBank/DDBJ databases">
        <title>Genomic Encyclopedia of Type Strains, Phase IV (KMG-IV): sequencing the most valuable type-strain genomes for metagenomic binning, comparative biology and taxonomic classification.</title>
        <authorList>
            <person name="Goeker M."/>
        </authorList>
    </citation>
    <scope>NUCLEOTIDE SEQUENCE [LARGE SCALE GENOMIC DNA]</scope>
    <source>
        <strain evidence="5 6">DSM 25082</strain>
    </source>
</reference>
<dbReference type="SUPFAM" id="SSF52058">
    <property type="entry name" value="L domain-like"/>
    <property type="match status" value="1"/>
</dbReference>
<dbReference type="InterPro" id="IPR000719">
    <property type="entry name" value="Prot_kinase_dom"/>
</dbReference>
<proteinExistence type="predicted"/>
<dbReference type="AlphaFoldDB" id="A0A4R6NEG2"/>
<dbReference type="Pfam" id="PF00069">
    <property type="entry name" value="Pkinase"/>
    <property type="match status" value="1"/>
</dbReference>